<evidence type="ECO:0000313" key="2">
    <source>
        <dbReference type="EMBL" id="KAK4382334.1"/>
    </source>
</evidence>
<dbReference type="AlphaFoldDB" id="A0AAE1T5L8"/>
<name>A0AAE1T5L8_9LAMI</name>
<sequence>MRAEEGVKGRGGVGADRGWTAKERGNLREREREESRWMFAHLNGLIMRKPLDGFSMEESGFPHIEFDKVGNACGEAVSVFQHFLHFQDENALAP</sequence>
<organism evidence="2 3">
    <name type="scientific">Sesamum angolense</name>
    <dbReference type="NCBI Taxonomy" id="2727404"/>
    <lineage>
        <taxon>Eukaryota</taxon>
        <taxon>Viridiplantae</taxon>
        <taxon>Streptophyta</taxon>
        <taxon>Embryophyta</taxon>
        <taxon>Tracheophyta</taxon>
        <taxon>Spermatophyta</taxon>
        <taxon>Magnoliopsida</taxon>
        <taxon>eudicotyledons</taxon>
        <taxon>Gunneridae</taxon>
        <taxon>Pentapetalae</taxon>
        <taxon>asterids</taxon>
        <taxon>lamiids</taxon>
        <taxon>Lamiales</taxon>
        <taxon>Pedaliaceae</taxon>
        <taxon>Sesamum</taxon>
    </lineage>
</organism>
<accession>A0AAE1T5L8</accession>
<comment type="caution">
    <text evidence="2">The sequence shown here is derived from an EMBL/GenBank/DDBJ whole genome shotgun (WGS) entry which is preliminary data.</text>
</comment>
<protein>
    <submittedName>
        <fullName evidence="2">Uncharacterized protein</fullName>
    </submittedName>
</protein>
<evidence type="ECO:0000313" key="3">
    <source>
        <dbReference type="Proteomes" id="UP001289374"/>
    </source>
</evidence>
<gene>
    <name evidence="2" type="ORF">Sango_2883600</name>
</gene>
<dbReference type="Proteomes" id="UP001289374">
    <property type="component" value="Unassembled WGS sequence"/>
</dbReference>
<dbReference type="EMBL" id="JACGWL010000716">
    <property type="protein sequence ID" value="KAK4382334.1"/>
    <property type="molecule type" value="Genomic_DNA"/>
</dbReference>
<keyword evidence="3" id="KW-1185">Reference proteome</keyword>
<reference evidence="2" key="2">
    <citation type="journal article" date="2024" name="Plant">
        <title>Genomic evolution and insights into agronomic trait innovations of Sesamum species.</title>
        <authorList>
            <person name="Miao H."/>
            <person name="Wang L."/>
            <person name="Qu L."/>
            <person name="Liu H."/>
            <person name="Sun Y."/>
            <person name="Le M."/>
            <person name="Wang Q."/>
            <person name="Wei S."/>
            <person name="Zheng Y."/>
            <person name="Lin W."/>
            <person name="Duan Y."/>
            <person name="Cao H."/>
            <person name="Xiong S."/>
            <person name="Wang X."/>
            <person name="Wei L."/>
            <person name="Li C."/>
            <person name="Ma Q."/>
            <person name="Ju M."/>
            <person name="Zhao R."/>
            <person name="Li G."/>
            <person name="Mu C."/>
            <person name="Tian Q."/>
            <person name="Mei H."/>
            <person name="Zhang T."/>
            <person name="Gao T."/>
            <person name="Zhang H."/>
        </authorList>
    </citation>
    <scope>NUCLEOTIDE SEQUENCE</scope>
    <source>
        <strain evidence="2">K16</strain>
    </source>
</reference>
<reference evidence="2" key="1">
    <citation type="submission" date="2020-06" db="EMBL/GenBank/DDBJ databases">
        <authorList>
            <person name="Li T."/>
            <person name="Hu X."/>
            <person name="Zhang T."/>
            <person name="Song X."/>
            <person name="Zhang H."/>
            <person name="Dai N."/>
            <person name="Sheng W."/>
            <person name="Hou X."/>
            <person name="Wei L."/>
        </authorList>
    </citation>
    <scope>NUCLEOTIDE SEQUENCE</scope>
    <source>
        <strain evidence="2">K16</strain>
        <tissue evidence="2">Leaf</tissue>
    </source>
</reference>
<proteinExistence type="predicted"/>
<evidence type="ECO:0000256" key="1">
    <source>
        <dbReference type="SAM" id="MobiDB-lite"/>
    </source>
</evidence>
<feature type="region of interest" description="Disordered" evidence="1">
    <location>
        <begin position="1"/>
        <end position="27"/>
    </location>
</feature>